<evidence type="ECO:0000313" key="4">
    <source>
        <dbReference type="EMBL" id="TYZ14290.1"/>
    </source>
</evidence>
<dbReference type="NCBIfam" id="TIGR04183">
    <property type="entry name" value="Por_Secre_tail"/>
    <property type="match status" value="1"/>
</dbReference>
<feature type="domain" description="IPT/TIG" evidence="3">
    <location>
        <begin position="127"/>
        <end position="208"/>
    </location>
</feature>
<feature type="domain" description="IPT/TIG" evidence="3">
    <location>
        <begin position="378"/>
        <end position="457"/>
    </location>
</feature>
<comment type="caution">
    <text evidence="4">The sequence shown here is derived from an EMBL/GenBank/DDBJ whole genome shotgun (WGS) entry which is preliminary data.</text>
</comment>
<dbReference type="InterPro" id="IPR052387">
    <property type="entry name" value="Fibrocystin"/>
</dbReference>
<dbReference type="AlphaFoldDB" id="A0A5D6VFZ3"/>
<evidence type="ECO:0000313" key="5">
    <source>
        <dbReference type="Proteomes" id="UP000322791"/>
    </source>
</evidence>
<feature type="domain" description="IPT/TIG" evidence="3">
    <location>
        <begin position="213"/>
        <end position="289"/>
    </location>
</feature>
<dbReference type="Pfam" id="PF01833">
    <property type="entry name" value="TIG"/>
    <property type="match status" value="5"/>
</dbReference>
<dbReference type="SUPFAM" id="SSF81296">
    <property type="entry name" value="E set domains"/>
    <property type="match status" value="6"/>
</dbReference>
<organism evidence="4 5">
    <name type="scientific">Hymenobacter lutimineralis</name>
    <dbReference type="NCBI Taxonomy" id="2606448"/>
    <lineage>
        <taxon>Bacteria</taxon>
        <taxon>Pseudomonadati</taxon>
        <taxon>Bacteroidota</taxon>
        <taxon>Cytophagia</taxon>
        <taxon>Cytophagales</taxon>
        <taxon>Hymenobacteraceae</taxon>
        <taxon>Hymenobacter</taxon>
    </lineage>
</organism>
<feature type="chain" id="PRO_5022978771" evidence="2">
    <location>
        <begin position="30"/>
        <end position="1279"/>
    </location>
</feature>
<dbReference type="Proteomes" id="UP000322791">
    <property type="component" value="Unassembled WGS sequence"/>
</dbReference>
<dbReference type="CDD" id="cd00102">
    <property type="entry name" value="IPT"/>
    <property type="match status" value="4"/>
</dbReference>
<dbReference type="InterPro" id="IPR014756">
    <property type="entry name" value="Ig_E-set"/>
</dbReference>
<dbReference type="PANTHER" id="PTHR46769:SF2">
    <property type="entry name" value="FIBROCYSTIN-L ISOFORM 2 PRECURSOR-RELATED"/>
    <property type="match status" value="1"/>
</dbReference>
<dbReference type="EMBL" id="VTHL01000001">
    <property type="protein sequence ID" value="TYZ14290.1"/>
    <property type="molecule type" value="Genomic_DNA"/>
</dbReference>
<keyword evidence="5" id="KW-1185">Reference proteome</keyword>
<accession>A0A5D6VFZ3</accession>
<name>A0A5D6VFZ3_9BACT</name>
<dbReference type="CDD" id="cd00603">
    <property type="entry name" value="IPT_PCSR"/>
    <property type="match status" value="1"/>
</dbReference>
<protein>
    <submittedName>
        <fullName evidence="4">T9SS type A sorting domain-containing protein</fullName>
    </submittedName>
</protein>
<feature type="domain" description="IPT/TIG" evidence="3">
    <location>
        <begin position="459"/>
        <end position="548"/>
    </location>
</feature>
<dbReference type="InterPro" id="IPR026444">
    <property type="entry name" value="Secre_tail"/>
</dbReference>
<dbReference type="Pfam" id="PF18962">
    <property type="entry name" value="Por_Secre_tail"/>
    <property type="match status" value="1"/>
</dbReference>
<dbReference type="InterPro" id="IPR002909">
    <property type="entry name" value="IPT_dom"/>
</dbReference>
<dbReference type="PANTHER" id="PTHR46769">
    <property type="entry name" value="POLYCYSTIC KIDNEY AND HEPATIC DISEASE 1 (AUTOSOMAL RECESSIVE)-LIKE 1"/>
    <property type="match status" value="1"/>
</dbReference>
<proteinExistence type="predicted"/>
<evidence type="ECO:0000259" key="3">
    <source>
        <dbReference type="SMART" id="SM00429"/>
    </source>
</evidence>
<dbReference type="Gene3D" id="2.60.40.10">
    <property type="entry name" value="Immunoglobulins"/>
    <property type="match status" value="7"/>
</dbReference>
<feature type="signal peptide" evidence="2">
    <location>
        <begin position="1"/>
        <end position="29"/>
    </location>
</feature>
<evidence type="ECO:0000256" key="1">
    <source>
        <dbReference type="ARBA" id="ARBA00022729"/>
    </source>
</evidence>
<feature type="domain" description="IPT/TIG" evidence="3">
    <location>
        <begin position="293"/>
        <end position="374"/>
    </location>
</feature>
<dbReference type="InterPro" id="IPR013783">
    <property type="entry name" value="Ig-like_fold"/>
</dbReference>
<gene>
    <name evidence="4" type="ORF">FY528_00750</name>
</gene>
<sequence length="1279" mass="129999">MQIITRIRSYSWVGLLSFLLLPSLLVAHAEVPKTPGVHRVAAPTISSFTPSSGAAQTTVEVTGTNLNNISGIAINGVAYTGPFITDGTGNYVSFSVPNGATTGRITITTSGGTATSATDFVVEASGAPAIADLSPTSGSVGTQFIITGTNLASVDQVLFGGELAATFTHDSPTQLTVTVPASLVPGTYDVTISGPNGSETAFSGFTVTNASHSITSVNPTSGSVGTNISIFGTGFVGSTAVYFNGISANFSVESDEGITAQVPTGATTGPITIATPSGTATSPSNFTVTVRATPTISNVTPASGPVGTQIIITGTNLNTIQQVLFIPGTTASFTINSATQITATVPASLTPGNKTLILNGSQGFAQASGGFTVTAASTPAISNFSPQSGPAQSNVTLSGSGFTGATAVKFNGVDALFFNVVNDGQISATVPTGTSSGPITVTTPNGTATSSINFTVVGDPVVYSLSPEEGPVGETVVITGENFTTGSFVTFGNAVLASRVVNSSTKITATVPAGATTGPVGVNTGGTTGFSPGVFTVTPTPAPTFTFFSSGSSGPLLGRISLTGTNLKGATLITFSGTSNNTVAGPFTTSPDGTTLSNVQVPLGAVTGPVTITTAGGTSNSQTYTVIRDLVISGPGTYGIDQGTYRTVTIRNGGTGMTLNGTTIEQSFTVENGGRVELMTGENTPISGPGTFEVQAGGILEIYYDGIYKTGAKGVIQTANRIFSTDAIYEFESIGDQSTFTGTGLPSTVRTLSISSGESVILSQPVSIRRELRLNSGTLDLRDNRLTLLSDATGTALIVSNGGTLENNGVTLEIPATVQRYIDPSQNAGLGYRHLSAPVSAATVADFGSGGTTPKVNAEYNTSPTPGKANPFPTVFGYDQSRLASATNDLSAFSKGWVSPESLAEALPVGRGYSVNTPAGQTLKFEGKPNDGTKTLTLARNAGATADDAGWHLVGNLYPSPLDWSKVAAADRPNLDAAMYVFESTSRYGGEYRTYANGVGDNPLIGLGQGFFVRVSKGQTSGSLTFRNTQRVTSYATQAPVRRGSDDLRPLVKLTLGTAQGASQDALYLYAEEGATTGLDASFDAAKLRNTSGLNLAALTTAGEELAIQGLPTLAGEARIPLLVQVPASGTYSVRAPQLANLAAGTKVYLEDATTGQRTDLQATNAAYSFQADKAQTFTGRFWLNVGAATPLATRGGALAATLAVYPNPAHGQATVLLPAGSKAATLTLHDALGRAVRSAKLPAGGGAAPVSLTGLPAGVYLLQVQAGAEQATRRLVVE</sequence>
<evidence type="ECO:0000256" key="2">
    <source>
        <dbReference type="SAM" id="SignalP"/>
    </source>
</evidence>
<dbReference type="SMART" id="SM00429">
    <property type="entry name" value="IPT"/>
    <property type="match status" value="5"/>
</dbReference>
<reference evidence="4 5" key="1">
    <citation type="submission" date="2019-08" db="EMBL/GenBank/DDBJ databases">
        <authorList>
            <person name="Seo M.-J."/>
        </authorList>
    </citation>
    <scope>NUCLEOTIDE SEQUENCE [LARGE SCALE GENOMIC DNA]</scope>
    <source>
        <strain evidence="4 5">KIGAM108</strain>
    </source>
</reference>
<keyword evidence="1 2" id="KW-0732">Signal</keyword>